<dbReference type="Gene3D" id="2.130.10.10">
    <property type="entry name" value="YVTN repeat-like/Quinoprotein amine dehydrogenase"/>
    <property type="match status" value="1"/>
</dbReference>
<dbReference type="OrthoDB" id="3225333at2"/>
<evidence type="ECO:0000313" key="2">
    <source>
        <dbReference type="Proteomes" id="UP000274391"/>
    </source>
</evidence>
<dbReference type="AlphaFoldDB" id="A0A3P3VW64"/>
<organism evidence="1 2">
    <name type="scientific">Gulosibacter macacae</name>
    <dbReference type="NCBI Taxonomy" id="2488791"/>
    <lineage>
        <taxon>Bacteria</taxon>
        <taxon>Bacillati</taxon>
        <taxon>Actinomycetota</taxon>
        <taxon>Actinomycetes</taxon>
        <taxon>Micrococcales</taxon>
        <taxon>Microbacteriaceae</taxon>
        <taxon>Gulosibacter</taxon>
    </lineage>
</organism>
<dbReference type="RefSeq" id="WP_124973896.1">
    <property type="nucleotide sequence ID" value="NZ_RQVS01000021.1"/>
</dbReference>
<reference evidence="1 2" key="1">
    <citation type="submission" date="2018-11" db="EMBL/GenBank/DDBJ databases">
        <title>YIM 102482-1 draft genome.</title>
        <authorList>
            <person name="Li G."/>
            <person name="Jiang Y."/>
        </authorList>
    </citation>
    <scope>NUCLEOTIDE SEQUENCE [LARGE SCALE GENOMIC DNA]</scope>
    <source>
        <strain evidence="1 2">YIM 102482-1</strain>
    </source>
</reference>
<name>A0A3P3VW64_9MICO</name>
<comment type="caution">
    <text evidence="1">The sequence shown here is derived from an EMBL/GenBank/DDBJ whole genome shotgun (WGS) entry which is preliminary data.</text>
</comment>
<dbReference type="InterPro" id="IPR015943">
    <property type="entry name" value="WD40/YVTN_repeat-like_dom_sf"/>
</dbReference>
<dbReference type="EMBL" id="RQVS01000021">
    <property type="protein sequence ID" value="RRJ85689.1"/>
    <property type="molecule type" value="Genomic_DNA"/>
</dbReference>
<gene>
    <name evidence="1" type="ORF">EG850_12260</name>
</gene>
<protein>
    <recommendedName>
        <fullName evidence="3">SMP-30/Gluconolactonase/LRE-like region domain-containing protein</fullName>
    </recommendedName>
</protein>
<proteinExistence type="predicted"/>
<sequence length="289" mass="31020">MALDGGKGAVTTKNQPLWPGQTDYTAEALTAAPKADGSGYWVLTFRPGTGNLIVFEFDAHGLVTGSAREYALGTSVSRFDARIGYGTLNFSRDYQKLLIMAGNHCTGTTACSRERGLVRLVDFDNSTSTPTLRFEWNNATNQLGTAAGDSNRGYSADFSPDEQYVYTSALYPGRLFRYKISGKSTSTQVKASEEFIAITNSATASPAVYNGSGQVRRGPDGRMYVANYGHGAISVIRTPDAATAPTASLAQRQAAVGWVYNGQSLSAGTTSRYGLPQVVTRFVPQTYVY</sequence>
<dbReference type="SUPFAM" id="SSF50974">
    <property type="entry name" value="Nitrous oxide reductase, N-terminal domain"/>
    <property type="match status" value="1"/>
</dbReference>
<accession>A0A3P3VW64</accession>
<dbReference type="Proteomes" id="UP000274391">
    <property type="component" value="Unassembled WGS sequence"/>
</dbReference>
<keyword evidence="2" id="KW-1185">Reference proteome</keyword>
<evidence type="ECO:0008006" key="3">
    <source>
        <dbReference type="Google" id="ProtNLM"/>
    </source>
</evidence>
<dbReference type="InterPro" id="IPR011045">
    <property type="entry name" value="N2O_reductase_N"/>
</dbReference>
<evidence type="ECO:0000313" key="1">
    <source>
        <dbReference type="EMBL" id="RRJ85689.1"/>
    </source>
</evidence>